<reference evidence="1" key="1">
    <citation type="journal article" date="2002" name="Appl. Microbiol. Biotechnol.">
        <title>Characterization of the eugenol hydroxylase genes (ehyA/ehyB) from the new eugenol degrading Pseudomonas sp. strain OPS1.</title>
        <authorList>
            <person name="Brandt K."/>
            <person name="Thewes S."/>
            <person name="Overhage J."/>
            <person name="Priefert H."/>
            <person name="Steinbuechel A."/>
        </authorList>
    </citation>
    <scope>NUCLEOTIDE SEQUENCE</scope>
    <source>
        <strain evidence="1">OPS1</strain>
    </source>
</reference>
<dbReference type="PROSITE" id="PS51318">
    <property type="entry name" value="TAT"/>
    <property type="match status" value="1"/>
</dbReference>
<evidence type="ECO:0000313" key="1">
    <source>
        <dbReference type="EMBL" id="AAM21268.1"/>
    </source>
</evidence>
<proteinExistence type="predicted"/>
<dbReference type="EMBL" id="AF368761">
    <property type="protein sequence ID" value="AAM21268.1"/>
    <property type="molecule type" value="Genomic_DNA"/>
</dbReference>
<protein>
    <submittedName>
        <fullName evidence="1">Uncharacterized protein</fullName>
    </submittedName>
</protein>
<name>Q8KKE9_9PSED</name>
<accession>Q8KKE9</accession>
<sequence>MSTRRGFLIGSAQVSALAMLTPTGLFAMPALTSPPIVLGCGLWGEEKFVASLGSRLAMYGQPAPEQVALNATQLRSPNQISALLKSLQGRRLVGYLDSSSVLILTQLLHGQGGEIWLEGDHAVAATGLSRHHFTSTPSSAGIGQSLAASLDRSGQPYTVEVRQIGLASESRLAAPSVSATHWATALGSHYADILSERWNARDDAPKHGGTTDNNTQFARLASTFIAKL</sequence>
<organism evidence="1">
    <name type="scientific">Pseudomonas sp. OPS1</name>
    <dbReference type="NCBI Taxonomy" id="179973"/>
    <lineage>
        <taxon>Bacteria</taxon>
        <taxon>Pseudomonadati</taxon>
        <taxon>Pseudomonadota</taxon>
        <taxon>Gammaproteobacteria</taxon>
        <taxon>Pseudomonadales</taxon>
        <taxon>Pseudomonadaceae</taxon>
        <taxon>Pseudomonas</taxon>
    </lineage>
</organism>
<dbReference type="InterPro" id="IPR006311">
    <property type="entry name" value="TAT_signal"/>
</dbReference>
<dbReference type="AlphaFoldDB" id="Q8KKE9"/>